<dbReference type="RefSeq" id="WP_150164739.1">
    <property type="nucleotide sequence ID" value="NZ_CP029193.1"/>
</dbReference>
<dbReference type="AlphaFoldDB" id="A0A5P2B540"/>
<dbReference type="InterPro" id="IPR028994">
    <property type="entry name" value="Integrin_alpha_N"/>
</dbReference>
<sequence length="204" mass="23036">MASGDFTGADRDDLIVRWSDGELTLYPDVDEKGFHGEVQLQKPNGLWKNATSITGGRYTSDNKWTDDLLVRWSDGEVTLYTNVNRDGFHGEKKLAAPNATWKHASTLTSGDFTGNDQHDLMVRWTDGELTLYKDIDQNGFHGETQLKKPNRLWEHATVLAAGDYTENRHPDDFLVRWSDGEVSMYPDADETGLTREITLVYPPA</sequence>
<dbReference type="OrthoDB" id="3507155at2"/>
<dbReference type="SUPFAM" id="SSF69318">
    <property type="entry name" value="Integrin alpha N-terminal domain"/>
    <property type="match status" value="1"/>
</dbReference>
<reference evidence="1 2" key="1">
    <citation type="submission" date="2018-05" db="EMBL/GenBank/DDBJ databases">
        <title>Streptomyces venezuelae.</title>
        <authorList>
            <person name="Kim W."/>
            <person name="Lee N."/>
            <person name="Cho B.-K."/>
        </authorList>
    </citation>
    <scope>NUCLEOTIDE SEQUENCE [LARGE SCALE GENOMIC DNA]</scope>
    <source>
        <strain evidence="1 2">ATCC 14583</strain>
    </source>
</reference>
<organism evidence="1 2">
    <name type="scientific">Streptomyces venezuelae</name>
    <dbReference type="NCBI Taxonomy" id="54571"/>
    <lineage>
        <taxon>Bacteria</taxon>
        <taxon>Bacillati</taxon>
        <taxon>Actinomycetota</taxon>
        <taxon>Actinomycetes</taxon>
        <taxon>Kitasatosporales</taxon>
        <taxon>Streptomycetaceae</taxon>
        <taxon>Streptomyces</taxon>
    </lineage>
</organism>
<evidence type="ECO:0000313" key="1">
    <source>
        <dbReference type="EMBL" id="QES25605.1"/>
    </source>
</evidence>
<keyword evidence="2" id="KW-1185">Reference proteome</keyword>
<evidence type="ECO:0000313" key="2">
    <source>
        <dbReference type="Proteomes" id="UP000323046"/>
    </source>
</evidence>
<dbReference type="Proteomes" id="UP000323046">
    <property type="component" value="Chromosome"/>
</dbReference>
<name>A0A5P2B540_STRVZ</name>
<protein>
    <submittedName>
        <fullName evidence="1">Uncharacterized protein</fullName>
    </submittedName>
</protein>
<proteinExistence type="predicted"/>
<dbReference type="EMBL" id="CP029193">
    <property type="protein sequence ID" value="QES25605.1"/>
    <property type="molecule type" value="Genomic_DNA"/>
</dbReference>
<accession>A0A5P2B540</accession>
<gene>
    <name evidence="1" type="ORF">DEJ47_03280</name>
</gene>